<dbReference type="EMBL" id="SNWR01000002">
    <property type="protein sequence ID" value="TDO31815.1"/>
    <property type="molecule type" value="Genomic_DNA"/>
</dbReference>
<accession>A0A4R6JBD6</accession>
<protein>
    <submittedName>
        <fullName evidence="1">Uncharacterized protein</fullName>
    </submittedName>
</protein>
<proteinExistence type="predicted"/>
<evidence type="ECO:0000313" key="2">
    <source>
        <dbReference type="Proteomes" id="UP000294901"/>
    </source>
</evidence>
<sequence length="105" mass="11564">MNNSASDRNTQYDDLIDKTLQATQNNKEIDRGSLEALLRAGRDALLGETTVHTVVHGRRDGEEAAFTGRIGRRIGPVAPPTVEVVEPEDGDDEGPTVQINIWVRR</sequence>
<comment type="caution">
    <text evidence="1">The sequence shown here is derived from an EMBL/GenBank/DDBJ whole genome shotgun (WGS) entry which is preliminary data.</text>
</comment>
<organism evidence="1 2">
    <name type="scientific">Paractinoplanes brasiliensis</name>
    <dbReference type="NCBI Taxonomy" id="52695"/>
    <lineage>
        <taxon>Bacteria</taxon>
        <taxon>Bacillati</taxon>
        <taxon>Actinomycetota</taxon>
        <taxon>Actinomycetes</taxon>
        <taxon>Micromonosporales</taxon>
        <taxon>Micromonosporaceae</taxon>
        <taxon>Paractinoplanes</taxon>
    </lineage>
</organism>
<evidence type="ECO:0000313" key="1">
    <source>
        <dbReference type="EMBL" id="TDO31815.1"/>
    </source>
</evidence>
<gene>
    <name evidence="1" type="ORF">C8E87_7248</name>
</gene>
<name>A0A4R6JBD6_9ACTN</name>
<dbReference type="RefSeq" id="WP_133877866.1">
    <property type="nucleotide sequence ID" value="NZ_BOMD01000074.1"/>
</dbReference>
<dbReference type="Proteomes" id="UP000294901">
    <property type="component" value="Unassembled WGS sequence"/>
</dbReference>
<dbReference type="AlphaFoldDB" id="A0A4R6JBD6"/>
<reference evidence="1 2" key="1">
    <citation type="submission" date="2019-03" db="EMBL/GenBank/DDBJ databases">
        <title>Sequencing the genomes of 1000 actinobacteria strains.</title>
        <authorList>
            <person name="Klenk H.-P."/>
        </authorList>
    </citation>
    <scope>NUCLEOTIDE SEQUENCE [LARGE SCALE GENOMIC DNA]</scope>
    <source>
        <strain evidence="1 2">DSM 43805</strain>
    </source>
</reference>
<keyword evidence="2" id="KW-1185">Reference proteome</keyword>